<dbReference type="AlphaFoldDB" id="W9QSB8"/>
<evidence type="ECO:0000313" key="2">
    <source>
        <dbReference type="EMBL" id="EXB52401.1"/>
    </source>
</evidence>
<gene>
    <name evidence="2" type="ORF">L484_012046</name>
</gene>
<accession>W9QSB8</accession>
<reference evidence="3" key="1">
    <citation type="submission" date="2013-01" db="EMBL/GenBank/DDBJ databases">
        <title>Draft Genome Sequence of a Mulberry Tree, Morus notabilis C.K. Schneid.</title>
        <authorList>
            <person name="He N."/>
            <person name="Zhao S."/>
        </authorList>
    </citation>
    <scope>NUCLEOTIDE SEQUENCE</scope>
</reference>
<dbReference type="Proteomes" id="UP000030645">
    <property type="component" value="Unassembled WGS sequence"/>
</dbReference>
<proteinExistence type="predicted"/>
<name>W9QSB8_9ROSA</name>
<organism evidence="2 3">
    <name type="scientific">Morus notabilis</name>
    <dbReference type="NCBI Taxonomy" id="981085"/>
    <lineage>
        <taxon>Eukaryota</taxon>
        <taxon>Viridiplantae</taxon>
        <taxon>Streptophyta</taxon>
        <taxon>Embryophyta</taxon>
        <taxon>Tracheophyta</taxon>
        <taxon>Spermatophyta</taxon>
        <taxon>Magnoliopsida</taxon>
        <taxon>eudicotyledons</taxon>
        <taxon>Gunneridae</taxon>
        <taxon>Pentapetalae</taxon>
        <taxon>rosids</taxon>
        <taxon>fabids</taxon>
        <taxon>Rosales</taxon>
        <taxon>Moraceae</taxon>
        <taxon>Moreae</taxon>
        <taxon>Morus</taxon>
    </lineage>
</organism>
<feature type="region of interest" description="Disordered" evidence="1">
    <location>
        <begin position="18"/>
        <end position="75"/>
    </location>
</feature>
<evidence type="ECO:0000313" key="3">
    <source>
        <dbReference type="Proteomes" id="UP000030645"/>
    </source>
</evidence>
<protein>
    <submittedName>
        <fullName evidence="2">Uncharacterized protein</fullName>
    </submittedName>
</protein>
<keyword evidence="3" id="KW-1185">Reference proteome</keyword>
<evidence type="ECO:0000256" key="1">
    <source>
        <dbReference type="SAM" id="MobiDB-lite"/>
    </source>
</evidence>
<feature type="compositionally biased region" description="Basic and acidic residues" evidence="1">
    <location>
        <begin position="27"/>
        <end position="75"/>
    </location>
</feature>
<dbReference type="EMBL" id="KE344066">
    <property type="protein sequence ID" value="EXB52401.1"/>
    <property type="molecule type" value="Genomic_DNA"/>
</dbReference>
<sequence>MKINQVLTEAIGLDLMRYRPATTEGDQQNRDTDNRTIMRGRSEMSTTRETERTWREKRETGDNRRGTPRERRERR</sequence>